<organism evidence="18 19">
    <name type="scientific">Penicillium fimorum</name>
    <dbReference type="NCBI Taxonomy" id="1882269"/>
    <lineage>
        <taxon>Eukaryota</taxon>
        <taxon>Fungi</taxon>
        <taxon>Dikarya</taxon>
        <taxon>Ascomycota</taxon>
        <taxon>Pezizomycotina</taxon>
        <taxon>Eurotiomycetes</taxon>
        <taxon>Eurotiomycetidae</taxon>
        <taxon>Eurotiales</taxon>
        <taxon>Aspergillaceae</taxon>
        <taxon>Penicillium</taxon>
    </lineage>
</organism>
<evidence type="ECO:0000313" key="19">
    <source>
        <dbReference type="Proteomes" id="UP001149954"/>
    </source>
</evidence>
<keyword evidence="9 15" id="KW-1133">Transmembrane helix</keyword>
<evidence type="ECO:0000256" key="7">
    <source>
        <dbReference type="ARBA" id="ARBA00022692"/>
    </source>
</evidence>
<name>A0A9W9XQI2_9EURO</name>
<dbReference type="OrthoDB" id="4346963at2759"/>
<keyword evidence="14" id="KW-0349">Heme</keyword>
<evidence type="ECO:0000256" key="6">
    <source>
        <dbReference type="ARBA" id="ARBA00022622"/>
    </source>
</evidence>
<dbReference type="Pfam" id="PF05730">
    <property type="entry name" value="CFEM"/>
    <property type="match status" value="1"/>
</dbReference>
<keyword evidence="14" id="KW-0408">Iron</keyword>
<keyword evidence="12" id="KW-0449">Lipoprotein</keyword>
<evidence type="ECO:0000313" key="18">
    <source>
        <dbReference type="EMBL" id="KAJ5496504.1"/>
    </source>
</evidence>
<feature type="chain" id="PRO_5040833277" description="CFEM domain-containing protein" evidence="16">
    <location>
        <begin position="20"/>
        <end position="414"/>
    </location>
</feature>
<dbReference type="PROSITE" id="PS52012">
    <property type="entry name" value="CFEM"/>
    <property type="match status" value="1"/>
</dbReference>
<evidence type="ECO:0000256" key="3">
    <source>
        <dbReference type="ARBA" id="ARBA00004613"/>
    </source>
</evidence>
<feature type="transmembrane region" description="Helical" evidence="15">
    <location>
        <begin position="175"/>
        <end position="195"/>
    </location>
</feature>
<keyword evidence="11 14" id="KW-1015">Disulfide bond</keyword>
<dbReference type="AlphaFoldDB" id="A0A9W9XQI2"/>
<feature type="transmembrane region" description="Helical" evidence="15">
    <location>
        <begin position="91"/>
        <end position="111"/>
    </location>
</feature>
<comment type="similarity">
    <text evidence="4">Belongs to the RBT5 family.</text>
</comment>
<keyword evidence="10 15" id="KW-0472">Membrane</keyword>
<evidence type="ECO:0000256" key="5">
    <source>
        <dbReference type="ARBA" id="ARBA00022525"/>
    </source>
</evidence>
<dbReference type="Pfam" id="PF20684">
    <property type="entry name" value="Fung_rhodopsin"/>
    <property type="match status" value="1"/>
</dbReference>
<keyword evidence="5" id="KW-0964">Secreted</keyword>
<feature type="domain" description="CFEM" evidence="17">
    <location>
        <begin position="1"/>
        <end position="108"/>
    </location>
</feature>
<dbReference type="SMART" id="SM00747">
    <property type="entry name" value="CFEM"/>
    <property type="match status" value="1"/>
</dbReference>
<dbReference type="GO" id="GO:0098552">
    <property type="term" value="C:side of membrane"/>
    <property type="evidence" value="ECO:0007669"/>
    <property type="project" value="UniProtKB-KW"/>
</dbReference>
<dbReference type="InterPro" id="IPR008427">
    <property type="entry name" value="Extracellular_membr_CFEM_dom"/>
</dbReference>
<feature type="transmembrane region" description="Helical" evidence="15">
    <location>
        <begin position="284"/>
        <end position="305"/>
    </location>
</feature>
<dbReference type="Proteomes" id="UP001149954">
    <property type="component" value="Unassembled WGS sequence"/>
</dbReference>
<comment type="caution">
    <text evidence="18">The sequence shown here is derived from an EMBL/GenBank/DDBJ whole genome shotgun (WGS) entry which is preliminary data.</text>
</comment>
<feature type="transmembrane region" description="Helical" evidence="15">
    <location>
        <begin position="325"/>
        <end position="344"/>
    </location>
</feature>
<reference evidence="18" key="2">
    <citation type="journal article" date="2023" name="IMA Fungus">
        <title>Comparative genomic study of the Penicillium genus elucidates a diverse pangenome and 15 lateral gene transfer events.</title>
        <authorList>
            <person name="Petersen C."/>
            <person name="Sorensen T."/>
            <person name="Nielsen M.R."/>
            <person name="Sondergaard T.E."/>
            <person name="Sorensen J.L."/>
            <person name="Fitzpatrick D.A."/>
            <person name="Frisvad J.C."/>
            <person name="Nielsen K.L."/>
        </authorList>
    </citation>
    <scope>NUCLEOTIDE SEQUENCE</scope>
    <source>
        <strain evidence="18">IBT 29495</strain>
    </source>
</reference>
<keyword evidence="19" id="KW-1185">Reference proteome</keyword>
<evidence type="ECO:0000256" key="15">
    <source>
        <dbReference type="SAM" id="Phobius"/>
    </source>
</evidence>
<gene>
    <name evidence="18" type="ORF">N7463_008491</name>
</gene>
<evidence type="ECO:0000259" key="17">
    <source>
        <dbReference type="PROSITE" id="PS52012"/>
    </source>
</evidence>
<feature type="transmembrane region" description="Helical" evidence="15">
    <location>
        <begin position="249"/>
        <end position="272"/>
    </location>
</feature>
<dbReference type="PANTHER" id="PTHR33048:SF143">
    <property type="entry name" value="EXTRACELLULAR MEMBRANE PROTEIN CFEM DOMAIN-CONTAINING PROTEIN-RELATED"/>
    <property type="match status" value="1"/>
</dbReference>
<evidence type="ECO:0000256" key="11">
    <source>
        <dbReference type="ARBA" id="ARBA00023157"/>
    </source>
</evidence>
<evidence type="ECO:0000256" key="13">
    <source>
        <dbReference type="ARBA" id="ARBA00038359"/>
    </source>
</evidence>
<evidence type="ECO:0000256" key="4">
    <source>
        <dbReference type="ARBA" id="ARBA00010031"/>
    </source>
</evidence>
<reference evidence="18" key="1">
    <citation type="submission" date="2022-12" db="EMBL/GenBank/DDBJ databases">
        <authorList>
            <person name="Petersen C."/>
        </authorList>
    </citation>
    <scope>NUCLEOTIDE SEQUENCE</scope>
    <source>
        <strain evidence="18">IBT 29495</strain>
    </source>
</reference>
<comment type="similarity">
    <text evidence="13">Belongs to the SAT4 family.</text>
</comment>
<evidence type="ECO:0000256" key="8">
    <source>
        <dbReference type="ARBA" id="ARBA00022729"/>
    </source>
</evidence>
<accession>A0A9W9XQI2</accession>
<dbReference type="InterPro" id="IPR049326">
    <property type="entry name" value="Rhodopsin_dom_fungi"/>
</dbReference>
<dbReference type="GO" id="GO:0005576">
    <property type="term" value="C:extracellular region"/>
    <property type="evidence" value="ECO:0007669"/>
    <property type="project" value="UniProtKB-SubCell"/>
</dbReference>
<evidence type="ECO:0000256" key="2">
    <source>
        <dbReference type="ARBA" id="ARBA00004589"/>
    </source>
</evidence>
<keyword evidence="6" id="KW-0325">Glycoprotein</keyword>
<keyword evidence="8 16" id="KW-0732">Signal</keyword>
<feature type="binding site" description="axial binding residue" evidence="14">
    <location>
        <position position="44"/>
    </location>
    <ligand>
        <name>heme</name>
        <dbReference type="ChEBI" id="CHEBI:30413"/>
    </ligand>
    <ligandPart>
        <name>Fe</name>
        <dbReference type="ChEBI" id="CHEBI:18248"/>
    </ligandPart>
</feature>
<comment type="subcellular location">
    <subcellularLocation>
        <location evidence="2">Membrane</location>
        <topology evidence="2">Lipid-anchor</topology>
        <topology evidence="2">GPI-anchor</topology>
    </subcellularLocation>
    <subcellularLocation>
        <location evidence="1">Membrane</location>
        <topology evidence="1">Multi-pass membrane protein</topology>
    </subcellularLocation>
    <subcellularLocation>
        <location evidence="3">Secreted</location>
    </subcellularLocation>
</comment>
<dbReference type="EMBL" id="JAPWDS010000005">
    <property type="protein sequence ID" value="KAJ5496504.1"/>
    <property type="molecule type" value="Genomic_DNA"/>
</dbReference>
<keyword evidence="7 15" id="KW-0812">Transmembrane</keyword>
<protein>
    <recommendedName>
        <fullName evidence="17">CFEM domain-containing protein</fullName>
    </recommendedName>
</protein>
<evidence type="ECO:0000256" key="16">
    <source>
        <dbReference type="SAM" id="SignalP"/>
    </source>
</evidence>
<evidence type="ECO:0000256" key="10">
    <source>
        <dbReference type="ARBA" id="ARBA00023136"/>
    </source>
</evidence>
<proteinExistence type="inferred from homology"/>
<feature type="disulfide bond" evidence="14">
    <location>
        <begin position="40"/>
        <end position="47"/>
    </location>
</feature>
<feature type="disulfide bond" evidence="14">
    <location>
        <begin position="30"/>
        <end position="61"/>
    </location>
</feature>
<evidence type="ECO:0000256" key="14">
    <source>
        <dbReference type="PROSITE-ProRule" id="PRU01356"/>
    </source>
</evidence>
<dbReference type="GO" id="GO:0046872">
    <property type="term" value="F:metal ion binding"/>
    <property type="evidence" value="ECO:0007669"/>
    <property type="project" value="UniProtKB-UniRule"/>
</dbReference>
<evidence type="ECO:0000256" key="9">
    <source>
        <dbReference type="ARBA" id="ARBA00022989"/>
    </source>
</evidence>
<feature type="transmembrane region" description="Helical" evidence="15">
    <location>
        <begin position="207"/>
        <end position="229"/>
    </location>
</feature>
<keyword evidence="14" id="KW-0479">Metal-binding</keyword>
<evidence type="ECO:0000256" key="12">
    <source>
        <dbReference type="ARBA" id="ARBA00023288"/>
    </source>
</evidence>
<dbReference type="PANTHER" id="PTHR33048">
    <property type="entry name" value="PTH11-LIKE INTEGRAL MEMBRANE PROTEIN (AFU_ORTHOLOGUE AFUA_5G11245)"/>
    <property type="match status" value="1"/>
</dbReference>
<evidence type="ECO:0000256" key="1">
    <source>
        <dbReference type="ARBA" id="ARBA00004141"/>
    </source>
</evidence>
<dbReference type="InterPro" id="IPR052337">
    <property type="entry name" value="SAT4-like"/>
</dbReference>
<sequence length="414" mass="45686">MRLATWSAVAIAAFSVIAGAQNMPECAANCLAEGLKNSSCTATDAECICADETLMANVEVCSLGACTVVEGLQTQNATATLCHWPVRDKSLVTPIATAVTGGLALLCIIIRVGDCIVKTEFKLADLCAVLAFIFSLPMDIVEFFMIGSGMGKDVWTLTETQITTTAKYIWVTQVWYIPAIILTKVAIVCFFMSIFPGPKFRLLCQGTIVHCFLFMISTFTASILSCIPVEEAWSSWKGESNALCYNNNAFWWAHSGINIATDLWVIGLPIPMLFGLQLKTRKKVYLVLMFSIGIIITVISIVRFSGLLEYSTTSNITYNNVMVETYSVIECNVSIMCCCMPALLSTLRRVLPTMFGSTNRSYNYNYNHNDTPFSNNKGIIKSVTHEITYTTPTGREDDAVELVNRGEDYPRSQW</sequence>
<feature type="disulfide bond" evidence="14">
    <location>
        <begin position="49"/>
        <end position="82"/>
    </location>
</feature>
<feature type="transmembrane region" description="Helical" evidence="15">
    <location>
        <begin position="123"/>
        <end position="146"/>
    </location>
</feature>
<keyword evidence="6" id="KW-0336">GPI-anchor</keyword>
<feature type="signal peptide" evidence="16">
    <location>
        <begin position="1"/>
        <end position="19"/>
    </location>
</feature>
<feature type="disulfide bond" evidence="14">
    <location>
        <begin position="26"/>
        <end position="66"/>
    </location>
</feature>